<keyword evidence="2" id="KW-1185">Reference proteome</keyword>
<sequence length="73" mass="8372">MTSLSRAAFTRLLVRFAEFYEIPRYNPKGGRPRKLQQHHQVLGLLLAYYLGSMQNDVTLQNSMGGYQPQPTSK</sequence>
<protein>
    <recommendedName>
        <fullName evidence="3">PiggyBac transposable element-derived protein domain-containing protein</fullName>
    </recommendedName>
</protein>
<gene>
    <name evidence="1" type="ORF">V7S43_007456</name>
</gene>
<evidence type="ECO:0000313" key="2">
    <source>
        <dbReference type="Proteomes" id="UP001632037"/>
    </source>
</evidence>
<accession>A0ABD3FLA6</accession>
<proteinExistence type="predicted"/>
<evidence type="ECO:0008006" key="3">
    <source>
        <dbReference type="Google" id="ProtNLM"/>
    </source>
</evidence>
<evidence type="ECO:0000313" key="1">
    <source>
        <dbReference type="EMBL" id="KAL3667221.1"/>
    </source>
</evidence>
<dbReference type="Proteomes" id="UP001632037">
    <property type="component" value="Unassembled WGS sequence"/>
</dbReference>
<organism evidence="1 2">
    <name type="scientific">Phytophthora oleae</name>
    <dbReference type="NCBI Taxonomy" id="2107226"/>
    <lineage>
        <taxon>Eukaryota</taxon>
        <taxon>Sar</taxon>
        <taxon>Stramenopiles</taxon>
        <taxon>Oomycota</taxon>
        <taxon>Peronosporomycetes</taxon>
        <taxon>Peronosporales</taxon>
        <taxon>Peronosporaceae</taxon>
        <taxon>Phytophthora</taxon>
    </lineage>
</organism>
<reference evidence="1 2" key="1">
    <citation type="submission" date="2024-09" db="EMBL/GenBank/DDBJ databases">
        <title>Genome sequencing and assembly of Phytophthora oleae, isolate VK10A, causative agent of rot of olive drupes.</title>
        <authorList>
            <person name="Conti Taguali S."/>
            <person name="Riolo M."/>
            <person name="La Spada F."/>
            <person name="Cacciola S.O."/>
            <person name="Dionisio G."/>
        </authorList>
    </citation>
    <scope>NUCLEOTIDE SEQUENCE [LARGE SCALE GENOMIC DNA]</scope>
    <source>
        <strain evidence="1 2">VK10A</strain>
    </source>
</reference>
<name>A0ABD3FLA6_9STRA</name>
<comment type="caution">
    <text evidence="1">The sequence shown here is derived from an EMBL/GenBank/DDBJ whole genome shotgun (WGS) entry which is preliminary data.</text>
</comment>
<dbReference type="AlphaFoldDB" id="A0ABD3FLA6"/>
<dbReference type="EMBL" id="JBIMZQ010000014">
    <property type="protein sequence ID" value="KAL3667221.1"/>
    <property type="molecule type" value="Genomic_DNA"/>
</dbReference>